<dbReference type="Proteomes" id="UP001430584">
    <property type="component" value="Unassembled WGS sequence"/>
</dbReference>
<evidence type="ECO:0000313" key="2">
    <source>
        <dbReference type="EMBL" id="KAL0262545.1"/>
    </source>
</evidence>
<dbReference type="EMBL" id="JAJVCZ030000002">
    <property type="protein sequence ID" value="KAL0262545.1"/>
    <property type="molecule type" value="Genomic_DNA"/>
</dbReference>
<proteinExistence type="predicted"/>
<feature type="chain" id="PRO_5046578865" evidence="1">
    <location>
        <begin position="25"/>
        <end position="437"/>
    </location>
</feature>
<gene>
    <name evidence="2" type="ORF">SLS55_001513</name>
</gene>
<feature type="signal peptide" evidence="1">
    <location>
        <begin position="1"/>
        <end position="24"/>
    </location>
</feature>
<sequence length="437" mass="49066">MHFAQWSLNTLAAFWTLLVPKAGATVPVVEASVKVRGHDVQIDPRSPGAAETAPMCNVPEMNEAIFVEKLKDIDDWMQGIMQRFRDNPGTHKTFFSFVLKTNFPTVRAWLDHQEIEFHHVWEQAATQAKEVLNNATLTLMEGKQDGSSENIITILRNQGFYLPLDAQLKPRLQRHMNKEMLASTINLLWNSGHTNAWIVRSQAPSGCEADERIRPEAKVCLDNEKDWTYFVAGTDDYRDKDVSLVHLLPGWKSMREKPGEYENITVEDVVASSLKWWRAVGNHGLDAGAQPAGFNASKVLGQINDTATSAIHLPVCNNPGGEALSSLNEEDQLSFPCVCANQDGKPDDFSPQSETLGVLKTSGLITRPKVYEHCKEELECTVEKRNLYQLDCGDSSIRGKNVSEGWCEATFIAWGNEEYEHDEPGKIEDWADEESYE</sequence>
<comment type="caution">
    <text evidence="2">The sequence shown here is derived from an EMBL/GenBank/DDBJ whole genome shotgun (WGS) entry which is preliminary data.</text>
</comment>
<dbReference type="GeneID" id="92005598"/>
<keyword evidence="1" id="KW-0732">Signal</keyword>
<protein>
    <submittedName>
        <fullName evidence="2">Uncharacterized protein</fullName>
    </submittedName>
</protein>
<reference evidence="2 3" key="1">
    <citation type="submission" date="2024-02" db="EMBL/GenBank/DDBJ databases">
        <title>De novo assembly and annotation of 12 fungi associated with fruit tree decline syndrome in Ontario, Canada.</title>
        <authorList>
            <person name="Sulman M."/>
            <person name="Ellouze W."/>
            <person name="Ilyukhin E."/>
        </authorList>
    </citation>
    <scope>NUCLEOTIDE SEQUENCE [LARGE SCALE GENOMIC DNA]</scope>
    <source>
        <strain evidence="2 3">FDS-637</strain>
    </source>
</reference>
<evidence type="ECO:0000256" key="1">
    <source>
        <dbReference type="SAM" id="SignalP"/>
    </source>
</evidence>
<dbReference type="RefSeq" id="XP_066635574.1">
    <property type="nucleotide sequence ID" value="XM_066773007.1"/>
</dbReference>
<organism evidence="2 3">
    <name type="scientific">Diplodia seriata</name>
    <dbReference type="NCBI Taxonomy" id="420778"/>
    <lineage>
        <taxon>Eukaryota</taxon>
        <taxon>Fungi</taxon>
        <taxon>Dikarya</taxon>
        <taxon>Ascomycota</taxon>
        <taxon>Pezizomycotina</taxon>
        <taxon>Dothideomycetes</taxon>
        <taxon>Dothideomycetes incertae sedis</taxon>
        <taxon>Botryosphaeriales</taxon>
        <taxon>Botryosphaeriaceae</taxon>
        <taxon>Diplodia</taxon>
    </lineage>
</organism>
<evidence type="ECO:0000313" key="3">
    <source>
        <dbReference type="Proteomes" id="UP001430584"/>
    </source>
</evidence>
<keyword evidence="3" id="KW-1185">Reference proteome</keyword>
<accession>A0ABR3CQM2</accession>
<name>A0ABR3CQM2_9PEZI</name>